<dbReference type="Proteomes" id="UP000609802">
    <property type="component" value="Unassembled WGS sequence"/>
</dbReference>
<evidence type="ECO:0000313" key="11">
    <source>
        <dbReference type="EMBL" id="GHE99778.1"/>
    </source>
</evidence>
<dbReference type="InterPro" id="IPR058533">
    <property type="entry name" value="Cation_efflux_TM"/>
</dbReference>
<dbReference type="Pfam" id="PF16916">
    <property type="entry name" value="ZT_dimer"/>
    <property type="match status" value="1"/>
</dbReference>
<evidence type="ECO:0000313" key="12">
    <source>
        <dbReference type="Proteomes" id="UP000609802"/>
    </source>
</evidence>
<dbReference type="SUPFAM" id="SSF160240">
    <property type="entry name" value="Cation efflux protein cytoplasmic domain-like"/>
    <property type="match status" value="1"/>
</dbReference>
<organism evidence="11 12">
    <name type="scientific">Aliiroseovarius zhejiangensis</name>
    <dbReference type="NCBI Taxonomy" id="1632025"/>
    <lineage>
        <taxon>Bacteria</taxon>
        <taxon>Pseudomonadati</taxon>
        <taxon>Pseudomonadota</taxon>
        <taxon>Alphaproteobacteria</taxon>
        <taxon>Rhodobacterales</taxon>
        <taxon>Paracoccaceae</taxon>
        <taxon>Aliiroseovarius</taxon>
    </lineage>
</organism>
<keyword evidence="6 8" id="KW-1133">Transmembrane helix</keyword>
<evidence type="ECO:0000256" key="3">
    <source>
        <dbReference type="ARBA" id="ARBA00022448"/>
    </source>
</evidence>
<dbReference type="Gene3D" id="3.30.70.1350">
    <property type="entry name" value="Cation efflux protein, cytoplasmic domain"/>
    <property type="match status" value="1"/>
</dbReference>
<comment type="caution">
    <text evidence="11">The sequence shown here is derived from an EMBL/GenBank/DDBJ whole genome shotgun (WGS) entry which is preliminary data.</text>
</comment>
<feature type="transmembrane region" description="Helical" evidence="8">
    <location>
        <begin position="118"/>
        <end position="136"/>
    </location>
</feature>
<dbReference type="Pfam" id="PF01545">
    <property type="entry name" value="Cation_efflux"/>
    <property type="match status" value="1"/>
</dbReference>
<comment type="subcellular location">
    <subcellularLocation>
        <location evidence="1">Membrane</location>
        <topology evidence="1">Multi-pass membrane protein</topology>
    </subcellularLocation>
</comment>
<evidence type="ECO:0000256" key="7">
    <source>
        <dbReference type="ARBA" id="ARBA00023136"/>
    </source>
</evidence>
<keyword evidence="3" id="KW-0813">Transport</keyword>
<dbReference type="InterPro" id="IPR027469">
    <property type="entry name" value="Cation_efflux_TMD_sf"/>
</dbReference>
<evidence type="ECO:0000256" key="8">
    <source>
        <dbReference type="SAM" id="Phobius"/>
    </source>
</evidence>
<name>A0ABQ3J473_9RHOB</name>
<reference evidence="12" key="1">
    <citation type="journal article" date="2019" name="Int. J. Syst. Evol. Microbiol.">
        <title>The Global Catalogue of Microorganisms (GCM) 10K type strain sequencing project: providing services to taxonomists for standard genome sequencing and annotation.</title>
        <authorList>
            <consortium name="The Broad Institute Genomics Platform"/>
            <consortium name="The Broad Institute Genome Sequencing Center for Infectious Disease"/>
            <person name="Wu L."/>
            <person name="Ma J."/>
        </authorList>
    </citation>
    <scope>NUCLEOTIDE SEQUENCE [LARGE SCALE GENOMIC DNA]</scope>
    <source>
        <strain evidence="12">KCTC 42443</strain>
    </source>
</reference>
<evidence type="ECO:0000256" key="5">
    <source>
        <dbReference type="ARBA" id="ARBA00022692"/>
    </source>
</evidence>
<feature type="domain" description="Cation efflux protein cytoplasmic" evidence="10">
    <location>
        <begin position="214"/>
        <end position="289"/>
    </location>
</feature>
<accession>A0ABQ3J473</accession>
<dbReference type="EMBL" id="BNCH01000004">
    <property type="protein sequence ID" value="GHE99778.1"/>
    <property type="molecule type" value="Genomic_DNA"/>
</dbReference>
<dbReference type="InterPro" id="IPR027470">
    <property type="entry name" value="Cation_efflux_CTD"/>
</dbReference>
<dbReference type="SUPFAM" id="SSF161111">
    <property type="entry name" value="Cation efflux protein transmembrane domain-like"/>
    <property type="match status" value="1"/>
</dbReference>
<evidence type="ECO:0000256" key="1">
    <source>
        <dbReference type="ARBA" id="ARBA00004141"/>
    </source>
</evidence>
<dbReference type="InterPro" id="IPR050291">
    <property type="entry name" value="CDF_Transporter"/>
</dbReference>
<keyword evidence="4" id="KW-1003">Cell membrane</keyword>
<dbReference type="InterPro" id="IPR036837">
    <property type="entry name" value="Cation_efflux_CTD_sf"/>
</dbReference>
<evidence type="ECO:0000256" key="2">
    <source>
        <dbReference type="ARBA" id="ARBA00008114"/>
    </source>
</evidence>
<dbReference type="InterPro" id="IPR002524">
    <property type="entry name" value="Cation_efflux"/>
</dbReference>
<evidence type="ECO:0000259" key="10">
    <source>
        <dbReference type="Pfam" id="PF16916"/>
    </source>
</evidence>
<evidence type="ECO:0000256" key="4">
    <source>
        <dbReference type="ARBA" id="ARBA00022475"/>
    </source>
</evidence>
<keyword evidence="5 8" id="KW-0812">Transmembrane</keyword>
<evidence type="ECO:0000259" key="9">
    <source>
        <dbReference type="Pfam" id="PF01545"/>
    </source>
</evidence>
<protein>
    <submittedName>
        <fullName evidence="11">ABC transporter permease</fullName>
    </submittedName>
</protein>
<comment type="similarity">
    <text evidence="2">Belongs to the cation diffusion facilitator (CDF) transporter (TC 2.A.4) family.</text>
</comment>
<feature type="transmembrane region" description="Helical" evidence="8">
    <location>
        <begin position="156"/>
        <end position="178"/>
    </location>
</feature>
<dbReference type="RefSeq" id="WP_191286454.1">
    <property type="nucleotide sequence ID" value="NZ_BNCH01000004.1"/>
</dbReference>
<dbReference type="NCBIfam" id="TIGR01297">
    <property type="entry name" value="CDF"/>
    <property type="match status" value="1"/>
</dbReference>
<feature type="domain" description="Cation efflux protein transmembrane" evidence="9">
    <location>
        <begin position="14"/>
        <end position="209"/>
    </location>
</feature>
<dbReference type="PANTHER" id="PTHR43840:SF41">
    <property type="entry name" value="CATION-EFFLUX PUMP FIEF"/>
    <property type="match status" value="1"/>
</dbReference>
<gene>
    <name evidence="11" type="primary">fieF</name>
    <name evidence="11" type="ORF">GCM10016455_20750</name>
</gene>
<keyword evidence="12" id="KW-1185">Reference proteome</keyword>
<feature type="transmembrane region" description="Helical" evidence="8">
    <location>
        <begin position="37"/>
        <end position="62"/>
    </location>
</feature>
<evidence type="ECO:0000256" key="6">
    <source>
        <dbReference type="ARBA" id="ARBA00022989"/>
    </source>
</evidence>
<keyword evidence="7 8" id="KW-0472">Membrane</keyword>
<feature type="transmembrane region" description="Helical" evidence="8">
    <location>
        <begin position="12"/>
        <end position="31"/>
    </location>
</feature>
<dbReference type="Gene3D" id="1.20.1510.10">
    <property type="entry name" value="Cation efflux protein transmembrane domain"/>
    <property type="match status" value="1"/>
</dbReference>
<feature type="transmembrane region" description="Helical" evidence="8">
    <location>
        <begin position="83"/>
        <end position="106"/>
    </location>
</feature>
<dbReference type="PANTHER" id="PTHR43840">
    <property type="entry name" value="MITOCHONDRIAL METAL TRANSPORTER 1-RELATED"/>
    <property type="match status" value="1"/>
</dbReference>
<sequence>MTDERIRLNLSAGIASALVAVTLVALKLWALGQTQSLSVAASLADSAMDLMVSLGALAAIWYAARPADDDHAFGHSAAEDLAALGQSLFIMASAGVITWAAIARMLSGEPAPIMAHQRGIAVMVISIVLTAALVLWQRRVAARTGSAVVKADSLHYLGDLIPNIGAILSLWAAALFGMEVIDSVVAIGAAIMLVVGALRIFKTAWDGLMDHAADPDLVAGVEEIARTHPGVHGFHDLKTRRSGSITFVNMHIELDGTQSLNDAHAIGASLRRAILHAYPDTDVMIHKDPVGVTPHPDDPSRRDA</sequence>
<feature type="transmembrane region" description="Helical" evidence="8">
    <location>
        <begin position="184"/>
        <end position="201"/>
    </location>
</feature>
<proteinExistence type="inferred from homology"/>